<dbReference type="Proteomes" id="UP000789901">
    <property type="component" value="Unassembled WGS sequence"/>
</dbReference>
<name>A0ABN7VZW6_GIGMA</name>
<organism evidence="2 3">
    <name type="scientific">Gigaspora margarita</name>
    <dbReference type="NCBI Taxonomy" id="4874"/>
    <lineage>
        <taxon>Eukaryota</taxon>
        <taxon>Fungi</taxon>
        <taxon>Fungi incertae sedis</taxon>
        <taxon>Mucoromycota</taxon>
        <taxon>Glomeromycotina</taxon>
        <taxon>Glomeromycetes</taxon>
        <taxon>Diversisporales</taxon>
        <taxon>Gigasporaceae</taxon>
        <taxon>Gigaspora</taxon>
    </lineage>
</organism>
<dbReference type="PANTHER" id="PTHR46599">
    <property type="entry name" value="PIGGYBAC TRANSPOSABLE ELEMENT-DERIVED PROTEIN 4"/>
    <property type="match status" value="1"/>
</dbReference>
<dbReference type="PANTHER" id="PTHR46599:SF3">
    <property type="entry name" value="PIGGYBAC TRANSPOSABLE ELEMENT-DERIVED PROTEIN 4"/>
    <property type="match status" value="1"/>
</dbReference>
<keyword evidence="3" id="KW-1185">Reference proteome</keyword>
<dbReference type="EMBL" id="CAJVQB010026566">
    <property type="protein sequence ID" value="CAG8808857.1"/>
    <property type="molecule type" value="Genomic_DNA"/>
</dbReference>
<comment type="caution">
    <text evidence="2">The sequence shown here is derived from an EMBL/GenBank/DDBJ whole genome shotgun (WGS) entry which is preliminary data.</text>
</comment>
<dbReference type="Pfam" id="PF13843">
    <property type="entry name" value="DDE_Tnp_1_7"/>
    <property type="match status" value="2"/>
</dbReference>
<evidence type="ECO:0000259" key="1">
    <source>
        <dbReference type="Pfam" id="PF13843"/>
    </source>
</evidence>
<feature type="domain" description="PiggyBac transposable element-derived protein" evidence="1">
    <location>
        <begin position="80"/>
        <end position="134"/>
    </location>
</feature>
<feature type="non-terminal residue" evidence="2">
    <location>
        <position position="1"/>
    </location>
</feature>
<sequence length="448" mass="51822">DIPEELVLSEAETNFSSDSEQSNGEQAVGIDSHRVHQSYTNSPVVNIFDIANASPRQFFERFLLVEYLISTVIPSTNKYIIKYITLTDIPMDNNDPFHLIRKFHNAFNKNLSEAIIPSNFLCIDKSMCQWMANLFLHLDPVEPPEHASKKKFSEYPATIATMLRLTEPWFNSRRTIIVDSWFGSVASSVILYKHSFYSILQLKKHRYWPKNISHDITDALGSDYGLFVYRTGNLNGIKLAVCSIRNRKNIVLLSNCSTTNLKNEVNRYIKNYGNVKFRRPAIFEEFNEYRSAIDILNNLRDNAFSYHNVLSTKHSKNHILAFYLTVAEVNSYSAYCQFVPGKKNMKHINFYKKLVASIFNYYKEEVSTETVASRIKKRKLNPNDTEHDLISIKDDSTTPLPKRKYFQHHCISCHKRTTTACSCSKPRAMCTSCWANYIRTTYSISHTK</sequence>
<evidence type="ECO:0000313" key="3">
    <source>
        <dbReference type="Proteomes" id="UP000789901"/>
    </source>
</evidence>
<gene>
    <name evidence="2" type="ORF">GMARGA_LOCUS24778</name>
</gene>
<proteinExistence type="predicted"/>
<protein>
    <submittedName>
        <fullName evidence="2">21082_t:CDS:1</fullName>
    </submittedName>
</protein>
<dbReference type="InterPro" id="IPR029526">
    <property type="entry name" value="PGBD"/>
</dbReference>
<evidence type="ECO:0000313" key="2">
    <source>
        <dbReference type="EMBL" id="CAG8808857.1"/>
    </source>
</evidence>
<accession>A0ABN7VZW6</accession>
<feature type="domain" description="PiggyBac transposable element-derived protein" evidence="1">
    <location>
        <begin position="138"/>
        <end position="332"/>
    </location>
</feature>
<reference evidence="2 3" key="1">
    <citation type="submission" date="2021-06" db="EMBL/GenBank/DDBJ databases">
        <authorList>
            <person name="Kallberg Y."/>
            <person name="Tangrot J."/>
            <person name="Rosling A."/>
        </authorList>
    </citation>
    <scope>NUCLEOTIDE SEQUENCE [LARGE SCALE GENOMIC DNA]</scope>
    <source>
        <strain evidence="2 3">120-4 pot B 10/14</strain>
    </source>
</reference>